<dbReference type="Pfam" id="PF17482">
    <property type="entry name" value="Phage_sheath_1C"/>
    <property type="match status" value="1"/>
</dbReference>
<evidence type="ECO:0000259" key="2">
    <source>
        <dbReference type="Pfam" id="PF04984"/>
    </source>
</evidence>
<dbReference type="InterPro" id="IPR035089">
    <property type="entry name" value="Phage_sheath_subtilisin"/>
</dbReference>
<protein>
    <submittedName>
        <fullName evidence="5">Phage tail protein</fullName>
    </submittedName>
</protein>
<evidence type="ECO:0000313" key="5">
    <source>
        <dbReference type="EMBL" id="KZE34180.1"/>
    </source>
</evidence>
<accession>A0A161SJE9</accession>
<dbReference type="AlphaFoldDB" id="A0A161SJE9"/>
<dbReference type="PIRSF" id="PIRSF007349">
    <property type="entry name" value="Tsp_L"/>
    <property type="match status" value="1"/>
</dbReference>
<comment type="similarity">
    <text evidence="1">Belongs to the myoviridae tail sheath protein family.</text>
</comment>
<dbReference type="Proteomes" id="UP000076625">
    <property type="component" value="Unassembled WGS sequence"/>
</dbReference>
<feature type="domain" description="Tail sheath protein C-terminal" evidence="4">
    <location>
        <begin position="371"/>
        <end position="470"/>
    </location>
</feature>
<evidence type="ECO:0000256" key="1">
    <source>
        <dbReference type="ARBA" id="ARBA00008005"/>
    </source>
</evidence>
<evidence type="ECO:0000259" key="4">
    <source>
        <dbReference type="Pfam" id="PF17482"/>
    </source>
</evidence>
<dbReference type="OrthoDB" id="5442644at2"/>
<dbReference type="STRING" id="1452487.AVW16_06815"/>
<feature type="domain" description="Phage tail sheath protein-like beta-sandwich" evidence="3">
    <location>
        <begin position="102"/>
        <end position="187"/>
    </location>
</feature>
<feature type="domain" description="Tail sheath protein subtilisin-like" evidence="2">
    <location>
        <begin position="204"/>
        <end position="361"/>
    </location>
</feature>
<dbReference type="Pfam" id="PF17481">
    <property type="entry name" value="Phage_sheath_domII"/>
    <property type="match status" value="1"/>
</dbReference>
<dbReference type="InterPro" id="IPR035326">
    <property type="entry name" value="Beta_sandwich_Seath"/>
</dbReference>
<keyword evidence="6" id="KW-1185">Reference proteome</keyword>
<dbReference type="EMBL" id="LQQU01000009">
    <property type="protein sequence ID" value="KZE34180.1"/>
    <property type="molecule type" value="Genomic_DNA"/>
</dbReference>
<proteinExistence type="inferred from homology"/>
<dbReference type="RefSeq" id="WP_066610341.1">
    <property type="nucleotide sequence ID" value="NZ_LQQU01000009.1"/>
</dbReference>
<evidence type="ECO:0000259" key="3">
    <source>
        <dbReference type="Pfam" id="PF17481"/>
    </source>
</evidence>
<comment type="caution">
    <text evidence="5">The sequence shown here is derived from an EMBL/GenBank/DDBJ whole genome shotgun (WGS) entry which is preliminary data.</text>
</comment>
<sequence length="473" mass="49273">MASPNISFDSIPSSLRKPGKYFEFNTKLAVRTLPGNLQKVLAIGQRLASGSQPALEPVDVFSDEQAAQLFGRGSYAHLMARAAITANPYLQLTMIAVDDAAAGVAATGTVTLGGPATSAGVVSLYVGASRVDVAVASGDAAATVATALKAALDKQTDLPVTASVAAAVVTLTARHKGAAGNGIKLKAVSSAAGVTAAVVAMANGAADPDLAPALAAVVGGGHHIVVSPFADQTALTAVRSHLEFVSGPMEQRGAIGTFGWPGTLAAGTTLAGQINSGRITGAWHRGSARLPCEIAAGYAAVLASEEDPARPLNTLEIKGLDVTGLTDRPSRTEQENALYNGLTPLEIGPGDRVQIVRAISTYTKDPQGVDDVALLDITTIRTLDYVRRACRERIALRFPREKLSERTPDKVRSELLDVLYKLEELEIVEAVEANKDGLIVERDSQDANRLDAKIPVDVVNGLHVFAGRIDLLL</sequence>
<reference evidence="6" key="1">
    <citation type="submission" date="2016-01" db="EMBL/GenBank/DDBJ databases">
        <title>Draft genome of Chromobacterium sp. F49.</title>
        <authorList>
            <person name="Hong K.W."/>
        </authorList>
    </citation>
    <scope>NUCLEOTIDE SEQUENCE [LARGE SCALE GENOMIC DNA]</scope>
    <source>
        <strain evidence="6">CN10</strain>
    </source>
</reference>
<evidence type="ECO:0000313" key="6">
    <source>
        <dbReference type="Proteomes" id="UP000076625"/>
    </source>
</evidence>
<organism evidence="5 6">
    <name type="scientific">Crenobacter luteus</name>
    <dbReference type="NCBI Taxonomy" id="1452487"/>
    <lineage>
        <taxon>Bacteria</taxon>
        <taxon>Pseudomonadati</taxon>
        <taxon>Pseudomonadota</taxon>
        <taxon>Betaproteobacteria</taxon>
        <taxon>Neisseriales</taxon>
        <taxon>Neisseriaceae</taxon>
        <taxon>Crenobacter</taxon>
    </lineage>
</organism>
<gene>
    <name evidence="5" type="ORF">AVW16_06815</name>
</gene>
<dbReference type="InterPro" id="IPR020287">
    <property type="entry name" value="Tail_sheath_C"/>
</dbReference>
<name>A0A161SJE9_9NEIS</name>
<dbReference type="InterPro" id="IPR007067">
    <property type="entry name" value="Tail_sheath"/>
</dbReference>
<dbReference type="Pfam" id="PF04984">
    <property type="entry name" value="Phage_sheath_1"/>
    <property type="match status" value="1"/>
</dbReference>